<dbReference type="PANTHER" id="PTHR21016:SF25">
    <property type="entry name" value="TM2 DOMAIN-CONTAINING PROTEIN DDB_G0277895-RELATED"/>
    <property type="match status" value="1"/>
</dbReference>
<dbReference type="AlphaFoldDB" id="A0A1D3MM98"/>
<gene>
    <name evidence="7" type="ORF">BWGOE11_27280</name>
</gene>
<dbReference type="Pfam" id="PF05154">
    <property type="entry name" value="TM2"/>
    <property type="match status" value="1"/>
</dbReference>
<keyword evidence="4 5" id="KW-0472">Membrane</keyword>
<dbReference type="EMBL" id="LXLX01000033">
    <property type="protein sequence ID" value="OFD92766.1"/>
    <property type="molecule type" value="Genomic_DNA"/>
</dbReference>
<keyword evidence="3 5" id="KW-1133">Transmembrane helix</keyword>
<protein>
    <recommendedName>
        <fullName evidence="6">TM2 domain-containing protein</fullName>
    </recommendedName>
</protein>
<keyword evidence="2 5" id="KW-0812">Transmembrane</keyword>
<dbReference type="InterPro" id="IPR050932">
    <property type="entry name" value="TM2D1-3-like"/>
</dbReference>
<dbReference type="PATRIC" id="fig|86662.23.peg.2660"/>
<organism evidence="7 8">
    <name type="scientific">Bacillus mycoides</name>
    <dbReference type="NCBI Taxonomy" id="1405"/>
    <lineage>
        <taxon>Bacteria</taxon>
        <taxon>Bacillati</taxon>
        <taxon>Bacillota</taxon>
        <taxon>Bacilli</taxon>
        <taxon>Bacillales</taxon>
        <taxon>Bacillaceae</taxon>
        <taxon>Bacillus</taxon>
        <taxon>Bacillus cereus group</taxon>
    </lineage>
</organism>
<evidence type="ECO:0000256" key="4">
    <source>
        <dbReference type="ARBA" id="ARBA00023136"/>
    </source>
</evidence>
<dbReference type="RefSeq" id="WP_002110175.1">
    <property type="nucleotide sequence ID" value="NZ_CP036132.1"/>
</dbReference>
<dbReference type="InterPro" id="IPR007829">
    <property type="entry name" value="TM2"/>
</dbReference>
<comment type="subcellular location">
    <subcellularLocation>
        <location evidence="1">Membrane</location>
        <topology evidence="1">Multi-pass membrane protein</topology>
    </subcellularLocation>
</comment>
<reference evidence="7 8" key="1">
    <citation type="submission" date="2016-05" db="EMBL/GenBank/DDBJ databases">
        <title>Bacillus thuringiensis and Bacillus weihenstephanensis as novel biocontrol agents of wilt causing Verticillium species.</title>
        <authorList>
            <person name="Hollensteiner J."/>
            <person name="Wemheuer F."/>
            <person name="Harting R."/>
            <person name="Kolarzyk A."/>
            <person name="Diaz-Valerio S."/>
            <person name="Poehlein A."/>
            <person name="Brzuszkiewicz E."/>
            <person name="Nesemann K."/>
            <person name="Braus-Stromeyer S."/>
            <person name="Braus G."/>
            <person name="Daniel R."/>
            <person name="Liesegang H."/>
        </authorList>
    </citation>
    <scope>NUCLEOTIDE SEQUENCE [LARGE SCALE GENOMIC DNA]</scope>
    <source>
        <strain evidence="7 8">GOE11</strain>
    </source>
</reference>
<dbReference type="Proteomes" id="UP000175835">
    <property type="component" value="Unassembled WGS sequence"/>
</dbReference>
<evidence type="ECO:0000256" key="3">
    <source>
        <dbReference type="ARBA" id="ARBA00022989"/>
    </source>
</evidence>
<feature type="transmembrane region" description="Helical" evidence="5">
    <location>
        <begin position="30"/>
        <end position="48"/>
    </location>
</feature>
<evidence type="ECO:0000256" key="2">
    <source>
        <dbReference type="ARBA" id="ARBA00022692"/>
    </source>
</evidence>
<feature type="domain" description="TM2" evidence="6">
    <location>
        <begin position="25"/>
        <end position="74"/>
    </location>
</feature>
<evidence type="ECO:0000313" key="8">
    <source>
        <dbReference type="Proteomes" id="UP000175835"/>
    </source>
</evidence>
<proteinExistence type="predicted"/>
<sequence>MDNLLLKNDLSSEQLALVNSEFEKNKKSKGLAYLIWFFLGGLGGHRYYARDFGMAIAMTLTLGGLGIWALIDVFFIGSRIGKKNEELERDIILKVKTMTSSTRVS</sequence>
<feature type="transmembrane region" description="Helical" evidence="5">
    <location>
        <begin position="54"/>
        <end position="76"/>
    </location>
</feature>
<comment type="caution">
    <text evidence="7">The sequence shown here is derived from an EMBL/GenBank/DDBJ whole genome shotgun (WGS) entry which is preliminary data.</text>
</comment>
<evidence type="ECO:0000313" key="7">
    <source>
        <dbReference type="EMBL" id="OFD92766.1"/>
    </source>
</evidence>
<evidence type="ECO:0000256" key="5">
    <source>
        <dbReference type="SAM" id="Phobius"/>
    </source>
</evidence>
<name>A0A1D3MM98_BACMY</name>
<accession>A0A1D3MM98</accession>
<dbReference type="GO" id="GO:0016020">
    <property type="term" value="C:membrane"/>
    <property type="evidence" value="ECO:0007669"/>
    <property type="project" value="UniProtKB-SubCell"/>
</dbReference>
<evidence type="ECO:0000259" key="6">
    <source>
        <dbReference type="Pfam" id="PF05154"/>
    </source>
</evidence>
<evidence type="ECO:0000256" key="1">
    <source>
        <dbReference type="ARBA" id="ARBA00004141"/>
    </source>
</evidence>
<dbReference type="PANTHER" id="PTHR21016">
    <property type="entry name" value="BETA-AMYLOID BINDING PROTEIN-RELATED"/>
    <property type="match status" value="1"/>
</dbReference>